<gene>
    <name evidence="7" type="primary">gpsA</name>
    <name evidence="12" type="ORF">ACFL2Z_01360</name>
</gene>
<comment type="caution">
    <text evidence="7">Lacks conserved residue(s) required for the propagation of feature annotation.</text>
</comment>
<evidence type="ECO:0000256" key="5">
    <source>
        <dbReference type="ARBA" id="ARBA00023209"/>
    </source>
</evidence>
<dbReference type="PRINTS" id="PR00077">
    <property type="entry name" value="GPDHDRGNASE"/>
</dbReference>
<keyword evidence="13" id="KW-1185">Reference proteome</keyword>
<dbReference type="Gene3D" id="1.10.1040.10">
    <property type="entry name" value="N-(1-d-carboxylethyl)-l-norvaline Dehydrogenase, domain 2"/>
    <property type="match status" value="1"/>
</dbReference>
<evidence type="ECO:0000256" key="4">
    <source>
        <dbReference type="ARBA" id="ARBA00023098"/>
    </source>
</evidence>
<dbReference type="Pfam" id="PF01210">
    <property type="entry name" value="NAD_Gly3P_dh_N"/>
    <property type="match status" value="1"/>
</dbReference>
<dbReference type="SUPFAM" id="SSF48179">
    <property type="entry name" value="6-phosphogluconate dehydrogenase C-terminal domain-like"/>
    <property type="match status" value="1"/>
</dbReference>
<feature type="binding site" evidence="7">
    <location>
        <position position="259"/>
    </location>
    <ligand>
        <name>sn-glycerol 3-phosphate</name>
        <dbReference type="ChEBI" id="CHEBI:57597"/>
    </ligand>
</feature>
<feature type="binding site" evidence="7">
    <location>
        <position position="141"/>
    </location>
    <ligand>
        <name>sn-glycerol 3-phosphate</name>
        <dbReference type="ChEBI" id="CHEBI:57597"/>
    </ligand>
</feature>
<dbReference type="InterPro" id="IPR008927">
    <property type="entry name" value="6-PGluconate_DH-like_C_sf"/>
</dbReference>
<feature type="binding site" evidence="7">
    <location>
        <position position="143"/>
    </location>
    <ligand>
        <name>sn-glycerol 3-phosphate</name>
        <dbReference type="ChEBI" id="CHEBI:57597"/>
    </ligand>
</feature>
<comment type="similarity">
    <text evidence="1 7 8">Belongs to the NAD-dependent glycerol-3-phosphate dehydrogenase family.</text>
</comment>
<protein>
    <recommendedName>
        <fullName evidence="7">Glycerol-3-phosphate dehydrogenase [NAD(P)+]</fullName>
        <ecNumber evidence="7">1.1.1.94</ecNumber>
    </recommendedName>
    <alternativeName>
        <fullName evidence="7">NAD(P)(+)-dependent glycerol-3-phosphate dehydrogenase</fullName>
    </alternativeName>
    <alternativeName>
        <fullName evidence="7">NAD(P)H-dependent dihydroxyacetone-phosphate reductase</fullName>
    </alternativeName>
</protein>
<comment type="subcellular location">
    <subcellularLocation>
        <location evidence="7">Cytoplasm</location>
    </subcellularLocation>
</comment>
<comment type="pathway">
    <text evidence="7">Membrane lipid metabolism; glycerophospholipid metabolism.</text>
</comment>
<feature type="binding site" evidence="7">
    <location>
        <position position="261"/>
    </location>
    <ligand>
        <name>sn-glycerol 3-phosphate</name>
        <dbReference type="ChEBI" id="CHEBI:57597"/>
    </ligand>
</feature>
<dbReference type="GO" id="GO:0047952">
    <property type="term" value="F:glycerol-3-phosphate dehydrogenase [NAD(P)+] activity"/>
    <property type="evidence" value="ECO:0007669"/>
    <property type="project" value="UniProtKB-EC"/>
</dbReference>
<dbReference type="SUPFAM" id="SSF51735">
    <property type="entry name" value="NAD(P)-binding Rossmann-fold domains"/>
    <property type="match status" value="1"/>
</dbReference>
<reference evidence="12 13" key="1">
    <citation type="submission" date="2024-09" db="EMBL/GenBank/DDBJ databases">
        <authorList>
            <person name="D'Angelo T."/>
        </authorList>
    </citation>
    <scope>NUCLEOTIDE SEQUENCE [LARGE SCALE GENOMIC DNA]</scope>
    <source>
        <strain evidence="12">SAG AM-311-F02</strain>
    </source>
</reference>
<comment type="function">
    <text evidence="7">Catalyzes the reduction of the glycolytic intermediate dihydroxyacetone phosphate (DHAP) to sn-glycerol 3-phosphate (G3P), the key precursor for phospholipid synthesis.</text>
</comment>
<evidence type="ECO:0000256" key="7">
    <source>
        <dbReference type="HAMAP-Rule" id="MF_00394"/>
    </source>
</evidence>
<feature type="binding site" evidence="7">
    <location>
        <position position="145"/>
    </location>
    <ligand>
        <name>NADPH</name>
        <dbReference type="ChEBI" id="CHEBI:57783"/>
    </ligand>
</feature>
<feature type="binding site" evidence="7">
    <location>
        <position position="111"/>
    </location>
    <ligand>
        <name>NADPH</name>
        <dbReference type="ChEBI" id="CHEBI:57783"/>
    </ligand>
</feature>
<dbReference type="NCBIfam" id="NF000940">
    <property type="entry name" value="PRK00094.1-2"/>
    <property type="match status" value="1"/>
</dbReference>
<dbReference type="Pfam" id="PF07479">
    <property type="entry name" value="NAD_Gly3P_dh_C"/>
    <property type="match status" value="1"/>
</dbReference>
<evidence type="ECO:0000313" key="12">
    <source>
        <dbReference type="EMBL" id="MFC1799546.1"/>
    </source>
</evidence>
<comment type="catalytic activity">
    <reaction evidence="7 9">
        <text>sn-glycerol 3-phosphate + NADP(+) = dihydroxyacetone phosphate + NADPH + H(+)</text>
        <dbReference type="Rhea" id="RHEA:11096"/>
        <dbReference type="ChEBI" id="CHEBI:15378"/>
        <dbReference type="ChEBI" id="CHEBI:57597"/>
        <dbReference type="ChEBI" id="CHEBI:57642"/>
        <dbReference type="ChEBI" id="CHEBI:57783"/>
        <dbReference type="ChEBI" id="CHEBI:58349"/>
        <dbReference type="EC" id="1.1.1.94"/>
    </reaction>
</comment>
<dbReference type="Proteomes" id="UP001594288">
    <property type="component" value="Unassembled WGS sequence"/>
</dbReference>
<comment type="caution">
    <text evidence="12">The sequence shown here is derived from an EMBL/GenBank/DDBJ whole genome shotgun (WGS) entry which is preliminary data.</text>
</comment>
<keyword evidence="5 7" id="KW-0594">Phospholipid biosynthesis</keyword>
<accession>A0ABV6YN90</accession>
<dbReference type="EMBL" id="JBHPEI010000012">
    <property type="protein sequence ID" value="MFC1799546.1"/>
    <property type="molecule type" value="Genomic_DNA"/>
</dbReference>
<evidence type="ECO:0000259" key="11">
    <source>
        <dbReference type="Pfam" id="PF07479"/>
    </source>
</evidence>
<evidence type="ECO:0000256" key="9">
    <source>
        <dbReference type="RuleBase" id="RU000439"/>
    </source>
</evidence>
<feature type="binding site" evidence="7">
    <location>
        <position position="249"/>
    </location>
    <ligand>
        <name>sn-glycerol 3-phosphate</name>
        <dbReference type="ChEBI" id="CHEBI:57597"/>
    </ligand>
</feature>
<dbReference type="HAMAP" id="MF_00394">
    <property type="entry name" value="NAD_Glyc3P_dehydrog"/>
    <property type="match status" value="1"/>
</dbReference>
<sequence length="339" mass="36650">MANKTREKVAVLGGGSWGTALAVLLHSRGHLVKIWELYPERAGAMREARENADMLPGIKIPEDIVITSEMDEAVIRMDVVTLVVPSHGLRETIEKAAPFLKGNETLVIATKGIEEGTLKRMSEVARDVTGFSEDRIAVLVGPSHAEEVSRGVPTTVVSASTDEATAKRVQDIFITPTFRVYTNTDVVGVESGVSLKNVIAIAAGVCDGLGFGDNTKGALLTRGLAEMTRLGVKMGARQETFSGLAGLGDMVTTCISRHSRNRYVGEEIGKGRTLEEVLSGMVMVAEGVRTTKSAVGLAEKHQVEMPIAAQVFDILFKDKPVKEAIRELMLRSPKPEIWW</sequence>
<dbReference type="InterPro" id="IPR006109">
    <property type="entry name" value="G3P_DH_NAD-dep_C"/>
</dbReference>
<dbReference type="InterPro" id="IPR013328">
    <property type="entry name" value="6PGD_dom2"/>
</dbReference>
<organism evidence="12 13">
    <name type="scientific">Eiseniibacteriota bacterium</name>
    <dbReference type="NCBI Taxonomy" id="2212470"/>
    <lineage>
        <taxon>Bacteria</taxon>
        <taxon>Candidatus Eiseniibacteriota</taxon>
    </lineage>
</organism>
<dbReference type="NCBIfam" id="NF000942">
    <property type="entry name" value="PRK00094.1-4"/>
    <property type="match status" value="1"/>
</dbReference>
<evidence type="ECO:0000256" key="3">
    <source>
        <dbReference type="ARBA" id="ARBA00023002"/>
    </source>
</evidence>
<evidence type="ECO:0000313" key="13">
    <source>
        <dbReference type="Proteomes" id="UP001594288"/>
    </source>
</evidence>
<feature type="domain" description="Glycerol-3-phosphate dehydrogenase NAD-dependent N-terminal" evidence="10">
    <location>
        <begin position="8"/>
        <end position="165"/>
    </location>
</feature>
<keyword evidence="2 7" id="KW-0444">Lipid biosynthesis</keyword>
<name>A0ABV6YN90_UNCEI</name>
<feature type="binding site" evidence="7">
    <location>
        <position position="260"/>
    </location>
    <ligand>
        <name>NADPH</name>
        <dbReference type="ChEBI" id="CHEBI:57783"/>
    </ligand>
</feature>
<proteinExistence type="inferred from homology"/>
<feature type="binding site" evidence="7">
    <location>
        <position position="286"/>
    </location>
    <ligand>
        <name>NADPH</name>
        <dbReference type="ChEBI" id="CHEBI:57783"/>
    </ligand>
</feature>
<keyword evidence="3 7" id="KW-0560">Oxidoreductase</keyword>
<dbReference type="InterPro" id="IPR011128">
    <property type="entry name" value="G3P_DH_NAD-dep_N"/>
</dbReference>
<feature type="binding site" evidence="7">
    <location>
        <position position="17"/>
    </location>
    <ligand>
        <name>NADPH</name>
        <dbReference type="ChEBI" id="CHEBI:57783"/>
    </ligand>
</feature>
<keyword evidence="7" id="KW-0963">Cytoplasm</keyword>
<keyword evidence="7 8" id="KW-0520">NAD</keyword>
<keyword evidence="6 7" id="KW-1208">Phospholipid metabolism</keyword>
<dbReference type="PANTHER" id="PTHR11728:SF1">
    <property type="entry name" value="GLYCEROL-3-PHOSPHATE DEHYDROGENASE [NAD(+)] 2, CHLOROPLASTIC"/>
    <property type="match status" value="1"/>
</dbReference>
<feature type="active site" description="Proton acceptor" evidence="7">
    <location>
        <position position="196"/>
    </location>
</feature>
<dbReference type="PIRSF" id="PIRSF000114">
    <property type="entry name" value="Glycerol-3-P_dh"/>
    <property type="match status" value="1"/>
</dbReference>
<dbReference type="PANTHER" id="PTHR11728">
    <property type="entry name" value="GLYCEROL-3-PHOSPHATE DEHYDROGENASE"/>
    <property type="match status" value="1"/>
</dbReference>
<evidence type="ECO:0000256" key="2">
    <source>
        <dbReference type="ARBA" id="ARBA00022516"/>
    </source>
</evidence>
<evidence type="ECO:0000256" key="1">
    <source>
        <dbReference type="ARBA" id="ARBA00011009"/>
    </source>
</evidence>
<evidence type="ECO:0000256" key="6">
    <source>
        <dbReference type="ARBA" id="ARBA00023264"/>
    </source>
</evidence>
<dbReference type="NCBIfam" id="NF000941">
    <property type="entry name" value="PRK00094.1-3"/>
    <property type="match status" value="1"/>
</dbReference>
<keyword evidence="7" id="KW-0521">NADP</keyword>
<dbReference type="InterPro" id="IPR006168">
    <property type="entry name" value="G3P_DH_NAD-dep"/>
</dbReference>
<feature type="domain" description="Glycerol-3-phosphate dehydrogenase NAD-dependent C-terminal" evidence="11">
    <location>
        <begin position="185"/>
        <end position="325"/>
    </location>
</feature>
<dbReference type="Gene3D" id="3.40.50.720">
    <property type="entry name" value="NAD(P)-binding Rossmann-like Domain"/>
    <property type="match status" value="1"/>
</dbReference>
<dbReference type="EC" id="1.1.1.94" evidence="7"/>
<feature type="binding site" evidence="7">
    <location>
        <position position="196"/>
    </location>
    <ligand>
        <name>sn-glycerol 3-phosphate</name>
        <dbReference type="ChEBI" id="CHEBI:57597"/>
    </ligand>
</feature>
<evidence type="ECO:0000256" key="8">
    <source>
        <dbReference type="RuleBase" id="RU000437"/>
    </source>
</evidence>
<feature type="binding site" evidence="7">
    <location>
        <position position="260"/>
    </location>
    <ligand>
        <name>sn-glycerol 3-phosphate</name>
        <dbReference type="ChEBI" id="CHEBI:57597"/>
    </ligand>
</feature>
<feature type="binding site" evidence="7">
    <location>
        <position position="284"/>
    </location>
    <ligand>
        <name>NADPH</name>
        <dbReference type="ChEBI" id="CHEBI:57783"/>
    </ligand>
</feature>
<comment type="catalytic activity">
    <reaction evidence="7">
        <text>sn-glycerol 3-phosphate + NAD(+) = dihydroxyacetone phosphate + NADH + H(+)</text>
        <dbReference type="Rhea" id="RHEA:11092"/>
        <dbReference type="ChEBI" id="CHEBI:15378"/>
        <dbReference type="ChEBI" id="CHEBI:57540"/>
        <dbReference type="ChEBI" id="CHEBI:57597"/>
        <dbReference type="ChEBI" id="CHEBI:57642"/>
        <dbReference type="ChEBI" id="CHEBI:57945"/>
        <dbReference type="EC" id="1.1.1.94"/>
    </reaction>
</comment>
<feature type="binding site" evidence="7">
    <location>
        <position position="111"/>
    </location>
    <ligand>
        <name>sn-glycerol 3-phosphate</name>
        <dbReference type="ChEBI" id="CHEBI:57597"/>
    </ligand>
</feature>
<feature type="binding site" evidence="7">
    <location>
        <position position="16"/>
    </location>
    <ligand>
        <name>NADPH</name>
        <dbReference type="ChEBI" id="CHEBI:57783"/>
    </ligand>
</feature>
<dbReference type="InterPro" id="IPR036291">
    <property type="entry name" value="NAD(P)-bd_dom_sf"/>
</dbReference>
<keyword evidence="7" id="KW-0547">Nucleotide-binding</keyword>
<keyword evidence="4 7" id="KW-0443">Lipid metabolism</keyword>
<evidence type="ECO:0000259" key="10">
    <source>
        <dbReference type="Pfam" id="PF01210"/>
    </source>
</evidence>